<dbReference type="PANTHER" id="PTHR40448:SF1">
    <property type="entry name" value="TWO-COMPONENT SENSOR HISTIDINE KINASE"/>
    <property type="match status" value="1"/>
</dbReference>
<dbReference type="AlphaFoldDB" id="A0A9J6RFP2"/>
<dbReference type="GO" id="GO:0042802">
    <property type="term" value="F:identical protein binding"/>
    <property type="evidence" value="ECO:0007669"/>
    <property type="project" value="TreeGrafter"/>
</dbReference>
<dbReference type="RefSeq" id="WP_268780742.1">
    <property type="nucleotide sequence ID" value="NZ_JAPRAT010000025.1"/>
</dbReference>
<dbReference type="SUPFAM" id="SSF55874">
    <property type="entry name" value="ATPase domain of HSP90 chaperone/DNA topoisomerase II/histidine kinase"/>
    <property type="match status" value="1"/>
</dbReference>
<dbReference type="PANTHER" id="PTHR40448">
    <property type="entry name" value="TWO-COMPONENT SENSOR HISTIDINE KINASE"/>
    <property type="match status" value="1"/>
</dbReference>
<gene>
    <name evidence="3" type="ORF">OWO01_12215</name>
</gene>
<keyword evidence="1" id="KW-0472">Membrane</keyword>
<keyword evidence="4" id="KW-1185">Reference proteome</keyword>
<comment type="caution">
    <text evidence="3">The sequence shown here is derived from an EMBL/GenBank/DDBJ whole genome shotgun (WGS) entry which is preliminary data.</text>
</comment>
<dbReference type="InterPro" id="IPR036890">
    <property type="entry name" value="HATPase_C_sf"/>
</dbReference>
<feature type="domain" description="Sensor histidine kinase NatK-like C-terminal" evidence="2">
    <location>
        <begin position="320"/>
        <end position="423"/>
    </location>
</feature>
<dbReference type="Proteomes" id="UP001084197">
    <property type="component" value="Unassembled WGS sequence"/>
</dbReference>
<evidence type="ECO:0000313" key="4">
    <source>
        <dbReference type="Proteomes" id="UP001084197"/>
    </source>
</evidence>
<reference evidence="3" key="1">
    <citation type="submission" date="2022-11" db="EMBL/GenBank/DDBJ databases">
        <title>WGS of Natronobacillus azotifigens 24KS-1, an anaerobic diazotrophic haloalkaliphile from soda-rich habitats.</title>
        <authorList>
            <person name="Sorokin D.Y."/>
            <person name="Merkel A.Y."/>
        </authorList>
    </citation>
    <scope>NUCLEOTIDE SEQUENCE</scope>
    <source>
        <strain evidence="3">24KS-1</strain>
    </source>
</reference>
<feature type="transmembrane region" description="Helical" evidence="1">
    <location>
        <begin position="77"/>
        <end position="97"/>
    </location>
</feature>
<name>A0A9J6RFP2_9BACI</name>
<dbReference type="Pfam" id="PF14501">
    <property type="entry name" value="HATPase_c_5"/>
    <property type="match status" value="1"/>
</dbReference>
<feature type="transmembrane region" description="Helical" evidence="1">
    <location>
        <begin position="28"/>
        <end position="47"/>
    </location>
</feature>
<evidence type="ECO:0000256" key="1">
    <source>
        <dbReference type="SAM" id="Phobius"/>
    </source>
</evidence>
<keyword evidence="1" id="KW-1133">Transmembrane helix</keyword>
<proteinExistence type="predicted"/>
<feature type="transmembrane region" description="Helical" evidence="1">
    <location>
        <begin position="171"/>
        <end position="197"/>
    </location>
</feature>
<feature type="transmembrane region" description="Helical" evidence="1">
    <location>
        <begin position="109"/>
        <end position="130"/>
    </location>
</feature>
<sequence length="436" mass="51543">MVLSLFFFTVEICAIFFGLFYTLKTYPLVRRLVSGVCLVLLPTVLLYLHTAPWLWLIYFFISVISLFYFYTKQLRILLDVVILAIGTRFGENISQIIRFTYLEENDTILIKSALIIIIFFVLFTYLYRLFIDKTWDSNTIPIVSQLVFIIVAWITVTIFYINLFISLRDNLYYPAMFNIMIESIYFVLMFILSVILLRNVKKENSIKQKEMEREQLFQYMQSLEHVNRDMQNFRHDYKNILLTMQGYMNENDMEGLKHYFDECIMKVEENSLHHTYIYNQLDHIKLVELKGILSSKILYAEELGVQVNIEIPNLIDQVDMNIIDLTRLVGILMDNALESSSDMEDAQVNLALLKKNDSFLLILENRVDVEFMNIEKLFQAGYSTKGKNRGRGLSNVRSIVHRYPNIMMNTRVENSYFIHEIEIIKIDSMKKRDIIQ</sequence>
<evidence type="ECO:0000313" key="3">
    <source>
        <dbReference type="EMBL" id="MCZ0703977.1"/>
    </source>
</evidence>
<organism evidence="3 4">
    <name type="scientific">Natronobacillus azotifigens</name>
    <dbReference type="NCBI Taxonomy" id="472978"/>
    <lineage>
        <taxon>Bacteria</taxon>
        <taxon>Bacillati</taxon>
        <taxon>Bacillota</taxon>
        <taxon>Bacilli</taxon>
        <taxon>Bacillales</taxon>
        <taxon>Bacillaceae</taxon>
        <taxon>Natronobacillus</taxon>
    </lineage>
</organism>
<keyword evidence="1" id="KW-0812">Transmembrane</keyword>
<evidence type="ECO:0000259" key="2">
    <source>
        <dbReference type="Pfam" id="PF14501"/>
    </source>
</evidence>
<protein>
    <submittedName>
        <fullName evidence="3">GHKL domain-containing protein</fullName>
    </submittedName>
</protein>
<feature type="transmembrane region" description="Helical" evidence="1">
    <location>
        <begin position="6"/>
        <end position="23"/>
    </location>
</feature>
<feature type="transmembrane region" description="Helical" evidence="1">
    <location>
        <begin position="142"/>
        <end position="165"/>
    </location>
</feature>
<dbReference type="EMBL" id="JAPRAT010000025">
    <property type="protein sequence ID" value="MCZ0703977.1"/>
    <property type="molecule type" value="Genomic_DNA"/>
</dbReference>
<dbReference type="Gene3D" id="3.30.565.10">
    <property type="entry name" value="Histidine kinase-like ATPase, C-terminal domain"/>
    <property type="match status" value="1"/>
</dbReference>
<accession>A0A9J6RFP2</accession>
<dbReference type="InterPro" id="IPR032834">
    <property type="entry name" value="NatK-like_C"/>
</dbReference>
<feature type="transmembrane region" description="Helical" evidence="1">
    <location>
        <begin position="53"/>
        <end position="70"/>
    </location>
</feature>